<dbReference type="CDD" id="cd04645">
    <property type="entry name" value="LbH_gamma_CA_like"/>
    <property type="match status" value="1"/>
</dbReference>
<gene>
    <name evidence="1" type="ordered locus">HCH_02197</name>
</gene>
<dbReference type="InterPro" id="IPR047324">
    <property type="entry name" value="LbH_gamma_CA-like"/>
</dbReference>
<organism evidence="1 2">
    <name type="scientific">Hahella chejuensis (strain KCTC 2396)</name>
    <dbReference type="NCBI Taxonomy" id="349521"/>
    <lineage>
        <taxon>Bacteria</taxon>
        <taxon>Pseudomonadati</taxon>
        <taxon>Pseudomonadota</taxon>
        <taxon>Gammaproteobacteria</taxon>
        <taxon>Oceanospirillales</taxon>
        <taxon>Hahellaceae</taxon>
        <taxon>Hahella</taxon>
    </lineage>
</organism>
<dbReference type="SUPFAM" id="SSF51161">
    <property type="entry name" value="Trimeric LpxA-like enzymes"/>
    <property type="match status" value="1"/>
</dbReference>
<dbReference type="InterPro" id="IPR001451">
    <property type="entry name" value="Hexapep"/>
</dbReference>
<dbReference type="HOGENOM" id="CLU_064827_4_0_6"/>
<reference evidence="1 2" key="1">
    <citation type="journal article" date="2005" name="Nucleic Acids Res.">
        <title>Genomic blueprint of Hahella chejuensis, a marine microbe producing an algicidal agent.</title>
        <authorList>
            <person name="Jeong H."/>
            <person name="Yim J.H."/>
            <person name="Lee C."/>
            <person name="Choi S.-H."/>
            <person name="Park Y.K."/>
            <person name="Yoon S.H."/>
            <person name="Hur C.-G."/>
            <person name="Kang H.-Y."/>
            <person name="Kim D."/>
            <person name="Lee H.H."/>
            <person name="Park K.H."/>
            <person name="Park S.-H."/>
            <person name="Park H.-S."/>
            <person name="Lee H.K."/>
            <person name="Oh T.K."/>
            <person name="Kim J.F."/>
        </authorList>
    </citation>
    <scope>NUCLEOTIDE SEQUENCE [LARGE SCALE GENOMIC DNA]</scope>
    <source>
        <strain evidence="1 2">KCTC 2396</strain>
    </source>
</reference>
<dbReference type="Pfam" id="PF00132">
    <property type="entry name" value="Hexapep"/>
    <property type="match status" value="1"/>
</dbReference>
<dbReference type="KEGG" id="hch:HCH_02197"/>
<protein>
    <submittedName>
        <fullName evidence="1">Carbonic anhydrases/acetyltransferase, isoleucine patch superfamily</fullName>
    </submittedName>
</protein>
<dbReference type="STRING" id="349521.HCH_02197"/>
<proteinExistence type="predicted"/>
<accession>Q2SK00</accession>
<dbReference type="Gene3D" id="2.160.10.10">
    <property type="entry name" value="Hexapeptide repeat proteins"/>
    <property type="match status" value="1"/>
</dbReference>
<dbReference type="eggNOG" id="COG0663">
    <property type="taxonomic scope" value="Bacteria"/>
</dbReference>
<dbReference type="PANTHER" id="PTHR13061">
    <property type="entry name" value="DYNACTIN SUBUNIT P25"/>
    <property type="match status" value="1"/>
</dbReference>
<dbReference type="OrthoDB" id="9803036at2"/>
<evidence type="ECO:0000313" key="1">
    <source>
        <dbReference type="EMBL" id="ABC29024.1"/>
    </source>
</evidence>
<dbReference type="Proteomes" id="UP000000238">
    <property type="component" value="Chromosome"/>
</dbReference>
<sequence length="173" mass="18386">MRFNLGEDLAEISENGSFVAPNAAVIGRVVMRPQSSVWFGAVIRADNDQITIGPKSNVQDCAVLHTDSGCPIVLGEGVTVGHHAMLHGCDVGDYSLIGINAVVLNGAKIGRFCIIGANALIPEGVEIPDGSLVIGSPGRVKRELSEEERKQLINSAEHYVENALKYARTLQPA</sequence>
<keyword evidence="1" id="KW-0808">Transferase</keyword>
<dbReference type="RefSeq" id="WP_011396094.1">
    <property type="nucleotide sequence ID" value="NC_007645.1"/>
</dbReference>
<dbReference type="InterPro" id="IPR050484">
    <property type="entry name" value="Transf_Hexapept/Carb_Anhydrase"/>
</dbReference>
<dbReference type="EMBL" id="CP000155">
    <property type="protein sequence ID" value="ABC29024.1"/>
    <property type="molecule type" value="Genomic_DNA"/>
</dbReference>
<dbReference type="PANTHER" id="PTHR13061:SF29">
    <property type="entry name" value="GAMMA CARBONIC ANHYDRASE-LIKE 1, MITOCHONDRIAL-RELATED"/>
    <property type="match status" value="1"/>
</dbReference>
<keyword evidence="2" id="KW-1185">Reference proteome</keyword>
<dbReference type="InterPro" id="IPR011004">
    <property type="entry name" value="Trimer_LpxA-like_sf"/>
</dbReference>
<dbReference type="AlphaFoldDB" id="Q2SK00"/>
<evidence type="ECO:0000313" key="2">
    <source>
        <dbReference type="Proteomes" id="UP000000238"/>
    </source>
</evidence>
<dbReference type="GO" id="GO:0016740">
    <property type="term" value="F:transferase activity"/>
    <property type="evidence" value="ECO:0007669"/>
    <property type="project" value="UniProtKB-KW"/>
</dbReference>
<name>Q2SK00_HAHCH</name>